<dbReference type="Proteomes" id="UP001203761">
    <property type="component" value="Unassembled WGS sequence"/>
</dbReference>
<reference evidence="2" key="1">
    <citation type="submission" date="2022-02" db="EMBL/GenBank/DDBJ databases">
        <authorList>
            <person name="Lee M."/>
            <person name="Kim S.-J."/>
            <person name="Jung M.-Y."/>
        </authorList>
    </citation>
    <scope>NUCLEOTIDE SEQUENCE</scope>
    <source>
        <strain evidence="2">JHP9</strain>
    </source>
</reference>
<dbReference type="NCBIfam" id="NF040618">
    <property type="entry name" value="PPA1309_fam"/>
    <property type="match status" value="1"/>
</dbReference>
<feature type="compositionally biased region" description="Polar residues" evidence="1">
    <location>
        <begin position="1"/>
        <end position="14"/>
    </location>
</feature>
<proteinExistence type="predicted"/>
<dbReference type="EMBL" id="JAKNCJ010000005">
    <property type="protein sequence ID" value="MCL6423808.1"/>
    <property type="molecule type" value="Genomic_DNA"/>
</dbReference>
<evidence type="ECO:0000256" key="1">
    <source>
        <dbReference type="SAM" id="MobiDB-lite"/>
    </source>
</evidence>
<protein>
    <submittedName>
        <fullName evidence="2">PPA1309 family protein</fullName>
    </submittedName>
</protein>
<evidence type="ECO:0000313" key="2">
    <source>
        <dbReference type="EMBL" id="MCL6423808.1"/>
    </source>
</evidence>
<accession>A0ABT0R1J7</accession>
<comment type="caution">
    <text evidence="2">The sequence shown here is derived from an EMBL/GenBank/DDBJ whole genome shotgun (WGS) entry which is preliminary data.</text>
</comment>
<dbReference type="RefSeq" id="WP_249737886.1">
    <property type="nucleotide sequence ID" value="NZ_JAKNCJ010000005.1"/>
</dbReference>
<sequence>MSGSAPLSSDSTPQAGAEDGRSPQVDPLDPPTAALGAAVVELARHTEDDSLRQVRWFGLLRSALLLAEQPSLASLLGEDLAASVADDPLHLTSVELESASRSADPLESLAQLAWPGGMVGLAAAFALSPGSWQGPSRDAGTAQADGDRPAQPAAGERLRAIVAVLEDGTRFSAVRQGESRSLALGTALLPDVAEALQDAVAGGR</sequence>
<evidence type="ECO:0000313" key="3">
    <source>
        <dbReference type="Proteomes" id="UP001203761"/>
    </source>
</evidence>
<dbReference type="InterPro" id="IPR047681">
    <property type="entry name" value="PPA1309-like"/>
</dbReference>
<feature type="region of interest" description="Disordered" evidence="1">
    <location>
        <begin position="132"/>
        <end position="153"/>
    </location>
</feature>
<feature type="region of interest" description="Disordered" evidence="1">
    <location>
        <begin position="1"/>
        <end position="33"/>
    </location>
</feature>
<keyword evidence="3" id="KW-1185">Reference proteome</keyword>
<name>A0ABT0R1J7_9MICO</name>
<gene>
    <name evidence="2" type="ORF">Bequi_10490</name>
</gene>
<organism evidence="2 3">
    <name type="scientific">Brachybacterium equifaecis</name>
    <dbReference type="NCBI Taxonomy" id="2910770"/>
    <lineage>
        <taxon>Bacteria</taxon>
        <taxon>Bacillati</taxon>
        <taxon>Actinomycetota</taxon>
        <taxon>Actinomycetes</taxon>
        <taxon>Micrococcales</taxon>
        <taxon>Dermabacteraceae</taxon>
        <taxon>Brachybacterium</taxon>
    </lineage>
</organism>